<keyword evidence="7" id="KW-0788">Thiol protease</keyword>
<dbReference type="Gene3D" id="3.30.200.60">
    <property type="entry name" value="Peptidase C65 Otubain, subdomain 1"/>
    <property type="match status" value="1"/>
</dbReference>
<dbReference type="InterPro" id="IPR019400">
    <property type="entry name" value="Peptidase_C65_otubain"/>
</dbReference>
<evidence type="ECO:0000313" key="9">
    <source>
        <dbReference type="EMBL" id="EST05973.1"/>
    </source>
</evidence>
<dbReference type="RefSeq" id="XP_016290962.1">
    <property type="nucleotide sequence ID" value="XM_016438512.1"/>
</dbReference>
<dbReference type="GO" id="GO:0043130">
    <property type="term" value="F:ubiquitin binding"/>
    <property type="evidence" value="ECO:0007669"/>
    <property type="project" value="TreeGrafter"/>
</dbReference>
<dbReference type="InterPro" id="IPR042467">
    <property type="entry name" value="Peptidase_C65_otubain_sub2"/>
</dbReference>
<dbReference type="GO" id="GO:0004843">
    <property type="term" value="F:cysteine-type deubiquitinase activity"/>
    <property type="evidence" value="ECO:0007669"/>
    <property type="project" value="UniProtKB-EC"/>
</dbReference>
<dbReference type="SUPFAM" id="SSF54001">
    <property type="entry name" value="Cysteine proteinases"/>
    <property type="match status" value="1"/>
</dbReference>
<evidence type="ECO:0000256" key="6">
    <source>
        <dbReference type="ARBA" id="ARBA00022801"/>
    </source>
</evidence>
<dbReference type="PANTHER" id="PTHR12931:SF15">
    <property type="entry name" value="UBIQUITIN THIOESTERASE OTUBAIN-LIKE"/>
    <property type="match status" value="1"/>
</dbReference>
<dbReference type="EMBL" id="KI545884">
    <property type="protein sequence ID" value="EST05973.1"/>
    <property type="molecule type" value="Genomic_DNA"/>
</dbReference>
<dbReference type="Gene3D" id="1.20.1300.20">
    <property type="entry name" value="Peptidase C65 Otubain, subdomain 2"/>
    <property type="match status" value="1"/>
</dbReference>
<evidence type="ECO:0000256" key="1">
    <source>
        <dbReference type="ARBA" id="ARBA00000707"/>
    </source>
</evidence>
<evidence type="ECO:0000256" key="4">
    <source>
        <dbReference type="ARBA" id="ARBA00022670"/>
    </source>
</evidence>
<proteinExistence type="inferred from homology"/>
<keyword evidence="6" id="KW-0378">Hydrolase</keyword>
<dbReference type="HOGENOM" id="CLU_014832_3_3_1"/>
<gene>
    <name evidence="9" type="ORF">PSEUBRA_SCAF4g05131</name>
</gene>
<dbReference type="InterPro" id="IPR038765">
    <property type="entry name" value="Papain-like_cys_pep_sf"/>
</dbReference>
<keyword evidence="10" id="KW-1185">Reference proteome</keyword>
<dbReference type="GeneID" id="27421205"/>
<dbReference type="STRING" id="1365824.V5ESM8"/>
<dbReference type="eggNOG" id="KOG3991">
    <property type="taxonomic scope" value="Eukaryota"/>
</dbReference>
<feature type="domain" description="OTU" evidence="8">
    <location>
        <begin position="69"/>
        <end position="320"/>
    </location>
</feature>
<comment type="catalytic activity">
    <reaction evidence="1">
        <text>Thiol-dependent hydrolysis of ester, thioester, amide, peptide and isopeptide bonds formed by the C-terminal Gly of ubiquitin (a 76-residue protein attached to proteins as an intracellular targeting signal).</text>
        <dbReference type="EC" id="3.4.19.12"/>
    </reaction>
</comment>
<dbReference type="GO" id="GO:0005634">
    <property type="term" value="C:nucleus"/>
    <property type="evidence" value="ECO:0007669"/>
    <property type="project" value="TreeGrafter"/>
</dbReference>
<keyword evidence="4" id="KW-0645">Protease</keyword>
<dbReference type="PANTHER" id="PTHR12931">
    <property type="entry name" value="UBIQUITIN THIOLESTERASE PROTEIN OTUB"/>
    <property type="match status" value="1"/>
</dbReference>
<dbReference type="InterPro" id="IPR042468">
    <property type="entry name" value="Peptidase_C65_otubain_sub1"/>
</dbReference>
<evidence type="ECO:0000313" key="10">
    <source>
        <dbReference type="Proteomes" id="UP000019377"/>
    </source>
</evidence>
<dbReference type="Proteomes" id="UP000019377">
    <property type="component" value="Unassembled WGS sequence"/>
</dbReference>
<evidence type="ECO:0000256" key="2">
    <source>
        <dbReference type="ARBA" id="ARBA00006579"/>
    </source>
</evidence>
<dbReference type="PROSITE" id="PS50802">
    <property type="entry name" value="OTU"/>
    <property type="match status" value="1"/>
</dbReference>
<evidence type="ECO:0000256" key="3">
    <source>
        <dbReference type="ARBA" id="ARBA00012759"/>
    </source>
</evidence>
<protein>
    <recommendedName>
        <fullName evidence="3">ubiquitinyl hydrolase 1</fullName>
        <ecNumber evidence="3">3.4.19.12</ecNumber>
    </recommendedName>
</protein>
<evidence type="ECO:0000256" key="7">
    <source>
        <dbReference type="ARBA" id="ARBA00022807"/>
    </source>
</evidence>
<dbReference type="Pfam" id="PF10275">
    <property type="entry name" value="Peptidase_C65"/>
    <property type="match status" value="1"/>
</dbReference>
<dbReference type="AlphaFoldDB" id="V5ESM8"/>
<accession>V5ESM8</accession>
<evidence type="ECO:0000256" key="5">
    <source>
        <dbReference type="ARBA" id="ARBA00022786"/>
    </source>
</evidence>
<name>V5ESM8_KALBG</name>
<dbReference type="GO" id="GO:0071108">
    <property type="term" value="P:protein K48-linked deubiquitination"/>
    <property type="evidence" value="ECO:0007669"/>
    <property type="project" value="TreeGrafter"/>
</dbReference>
<dbReference type="InterPro" id="IPR003323">
    <property type="entry name" value="OTU_dom"/>
</dbReference>
<evidence type="ECO:0000259" key="8">
    <source>
        <dbReference type="PROSITE" id="PS50802"/>
    </source>
</evidence>
<dbReference type="EC" id="3.4.19.12" evidence="3"/>
<organism evidence="9 10">
    <name type="scientific">Kalmanozyma brasiliensis (strain GHG001)</name>
    <name type="common">Yeast</name>
    <name type="synonym">Pseudozyma brasiliensis</name>
    <dbReference type="NCBI Taxonomy" id="1365824"/>
    <lineage>
        <taxon>Eukaryota</taxon>
        <taxon>Fungi</taxon>
        <taxon>Dikarya</taxon>
        <taxon>Basidiomycota</taxon>
        <taxon>Ustilaginomycotina</taxon>
        <taxon>Ustilaginomycetes</taxon>
        <taxon>Ustilaginales</taxon>
        <taxon>Ustilaginaceae</taxon>
        <taxon>Kalmanozyma</taxon>
    </lineage>
</organism>
<comment type="similarity">
    <text evidence="2">Belongs to the peptidase C65 family.</text>
</comment>
<reference evidence="10" key="1">
    <citation type="journal article" date="2013" name="Genome Announc.">
        <title>Draft genome sequence of Pseudozyma brasiliensis sp. nov. strain GHG001, a high producer of endo-1,4-xylanase isolated from an insect pest of sugarcane.</title>
        <authorList>
            <person name="Oliveira J.V.D.C."/>
            <person name="dos Santos R.A.C."/>
            <person name="Borges T.A."/>
            <person name="Riano-Pachon D.M."/>
            <person name="Goldman G.H."/>
        </authorList>
    </citation>
    <scope>NUCLEOTIDE SEQUENCE [LARGE SCALE GENOMIC DNA]</scope>
    <source>
        <strain evidence="10">GHG001</strain>
    </source>
</reference>
<dbReference type="FunFam" id="1.20.1300.20:FF:000001">
    <property type="entry name" value="Ubiquitin thioesterase OTUB1"/>
    <property type="match status" value="1"/>
</dbReference>
<dbReference type="OrthoDB" id="18915at2759"/>
<sequence>MEGINADTKLESLSDAQRHELAEKLRSESTSNQPLISAVEPIEVLQTEYASNDAFLGKIKWLKDEAGFIGIRRAKGDGDCFYRAFAFAFIYKIMTMKDRPMHHFTVKHVESTLSILKQAGYDEEVYTDFYEPLRSLLNRMYSTDPETKELNEHALVDAMNDPEQSNSIVVYLRLLTSAFLKINADEYTPFLFSLDNGSDASPPDMQSFCANQVEAIGKEADHVQITALSRALKVSLDVAYLSPQHAPPETPLDEDFPAEQISKSESESIAVPGEAAEARRAAEEHPDRCDVVRFEVEGGQITEIGTMLLRPGHYDLLVEAPVPASPEPEIPALPST</sequence>
<keyword evidence="5" id="KW-0833">Ubl conjugation pathway</keyword>
<dbReference type="GO" id="GO:0006508">
    <property type="term" value="P:proteolysis"/>
    <property type="evidence" value="ECO:0007669"/>
    <property type="project" value="UniProtKB-KW"/>
</dbReference>
<dbReference type="CDD" id="cd22749">
    <property type="entry name" value="Otubain_C65"/>
    <property type="match status" value="1"/>
</dbReference>
<dbReference type="OMA" id="ADHVQIT"/>